<sequence length="587" mass="63001">MRLSGALMALFVIGVGAPFVFVYAAEPQCLKSGQTVTLTSKDAVKGQAERQVSCADLCSDEEITLTQRVLSSTLSIQTTRECRTEADKEKYGCAKGQIPPRVVIILKNSSDSKKITVSKCDKNKLNQAFRASIDSESVSSLEALAREQAPSLAQVIAEGPSTRGLFNALTLPADPSTDAGRQQLAEQLRTMGVANANEVIASNPNRASDMLRAMAEGNKTGAESIARELKLNDEVISNVGRISDEIKQDSTVAASGDPNTPYVGVPSATGFNQNAPASITQSELSDMDRAKYAICFPESGCNYYKLGSITRTGDRAYGKYQVMGVNVRQWTCEVGQCMTPQQFVDSPEMQERVFEHQFGEYMAQYGPSGAARAWFAGPGCVYKRCPGDQLGTGVNGYEARFSALFKGTVSPSGSYNKYVQSPIPDTSNGYTYTSPPVPQSPFAIGNPYGSSNASPQQPQYAPPQSRSVGPILWSVPGVVPKSGDIALPATPQQFKPILLIITQSEELDKGDPILVSWTSVGTAFPNVTCEVGHKKPDEGIARISESKESSNKVIQTSDLAPGEHTFVFRCKVAGGEMVTKETSVIVR</sequence>
<name>A0A1F6EMW6_9BACT</name>
<gene>
    <name evidence="2" type="ORF">A3A34_04200</name>
</gene>
<dbReference type="Proteomes" id="UP000178587">
    <property type="component" value="Unassembled WGS sequence"/>
</dbReference>
<evidence type="ECO:0000256" key="1">
    <source>
        <dbReference type="SAM" id="MobiDB-lite"/>
    </source>
</evidence>
<organism evidence="2 3">
    <name type="scientific">Candidatus Kaiserbacteria bacterium RIFCSPLOWO2_01_FULL_50_24</name>
    <dbReference type="NCBI Taxonomy" id="1798507"/>
    <lineage>
        <taxon>Bacteria</taxon>
        <taxon>Candidatus Kaiseribacteriota</taxon>
    </lineage>
</organism>
<dbReference type="EMBL" id="MFLU01000010">
    <property type="protein sequence ID" value="OGG74988.1"/>
    <property type="molecule type" value="Genomic_DNA"/>
</dbReference>
<reference evidence="2 3" key="1">
    <citation type="journal article" date="2016" name="Nat. Commun.">
        <title>Thousands of microbial genomes shed light on interconnected biogeochemical processes in an aquifer system.</title>
        <authorList>
            <person name="Anantharaman K."/>
            <person name="Brown C.T."/>
            <person name="Hug L.A."/>
            <person name="Sharon I."/>
            <person name="Castelle C.J."/>
            <person name="Probst A.J."/>
            <person name="Thomas B.C."/>
            <person name="Singh A."/>
            <person name="Wilkins M.J."/>
            <person name="Karaoz U."/>
            <person name="Brodie E.L."/>
            <person name="Williams K.H."/>
            <person name="Hubbard S.S."/>
            <person name="Banfield J.F."/>
        </authorList>
    </citation>
    <scope>NUCLEOTIDE SEQUENCE [LARGE SCALE GENOMIC DNA]</scope>
</reference>
<accession>A0A1F6EMW6</accession>
<comment type="caution">
    <text evidence="2">The sequence shown here is derived from an EMBL/GenBank/DDBJ whole genome shotgun (WGS) entry which is preliminary data.</text>
</comment>
<dbReference type="AlphaFoldDB" id="A0A1F6EMW6"/>
<dbReference type="STRING" id="1798507.A3A34_04200"/>
<feature type="region of interest" description="Disordered" evidence="1">
    <location>
        <begin position="441"/>
        <end position="466"/>
    </location>
</feature>
<proteinExistence type="predicted"/>
<evidence type="ECO:0000313" key="3">
    <source>
        <dbReference type="Proteomes" id="UP000178587"/>
    </source>
</evidence>
<feature type="compositionally biased region" description="Low complexity" evidence="1">
    <location>
        <begin position="450"/>
        <end position="465"/>
    </location>
</feature>
<evidence type="ECO:0000313" key="2">
    <source>
        <dbReference type="EMBL" id="OGG74988.1"/>
    </source>
</evidence>
<protein>
    <submittedName>
        <fullName evidence="2">Uncharacterized protein</fullName>
    </submittedName>
</protein>